<accession>A0A1I0S6I5</accession>
<keyword evidence="5" id="KW-1185">Reference proteome</keyword>
<dbReference type="GO" id="GO:0005840">
    <property type="term" value="C:ribosome"/>
    <property type="evidence" value="ECO:0007669"/>
    <property type="project" value="UniProtKB-KW"/>
</dbReference>
<dbReference type="InterPro" id="IPR050832">
    <property type="entry name" value="Bact_Acetyltransf"/>
</dbReference>
<dbReference type="STRING" id="29529.SAMN04488122_4135"/>
<dbReference type="InterPro" id="IPR000182">
    <property type="entry name" value="GNAT_dom"/>
</dbReference>
<evidence type="ECO:0000259" key="3">
    <source>
        <dbReference type="PROSITE" id="PS51186"/>
    </source>
</evidence>
<feature type="domain" description="N-acetyltransferase" evidence="3">
    <location>
        <begin position="4"/>
        <end position="173"/>
    </location>
</feature>
<dbReference type="GO" id="GO:0016747">
    <property type="term" value="F:acyltransferase activity, transferring groups other than amino-acyl groups"/>
    <property type="evidence" value="ECO:0007669"/>
    <property type="project" value="InterPro"/>
</dbReference>
<keyword evidence="4" id="KW-0687">Ribonucleoprotein</keyword>
<dbReference type="Proteomes" id="UP000199310">
    <property type="component" value="Unassembled WGS sequence"/>
</dbReference>
<keyword evidence="2" id="KW-0012">Acyltransferase</keyword>
<dbReference type="PROSITE" id="PS51186">
    <property type="entry name" value="GNAT"/>
    <property type="match status" value="1"/>
</dbReference>
<dbReference type="SUPFAM" id="SSF55729">
    <property type="entry name" value="Acyl-CoA N-acyltransferases (Nat)"/>
    <property type="match status" value="1"/>
</dbReference>
<dbReference type="AlphaFoldDB" id="A0A1I0S6I5"/>
<evidence type="ECO:0000256" key="1">
    <source>
        <dbReference type="ARBA" id="ARBA00022679"/>
    </source>
</evidence>
<dbReference type="RefSeq" id="WP_089897583.1">
    <property type="nucleotide sequence ID" value="NZ_FOJG01000002.1"/>
</dbReference>
<evidence type="ECO:0000256" key="2">
    <source>
        <dbReference type="ARBA" id="ARBA00023315"/>
    </source>
</evidence>
<dbReference type="PANTHER" id="PTHR43877">
    <property type="entry name" value="AMINOALKYLPHOSPHONATE N-ACETYLTRANSFERASE-RELATED-RELATED"/>
    <property type="match status" value="1"/>
</dbReference>
<reference evidence="5" key="1">
    <citation type="submission" date="2016-10" db="EMBL/GenBank/DDBJ databases">
        <authorList>
            <person name="Varghese N."/>
            <person name="Submissions S."/>
        </authorList>
    </citation>
    <scope>NUCLEOTIDE SEQUENCE [LARGE SCALE GENOMIC DNA]</scope>
    <source>
        <strain evidence="5">DSM 3695</strain>
    </source>
</reference>
<proteinExistence type="predicted"/>
<gene>
    <name evidence="4" type="ORF">SAMN04488122_4135</name>
</gene>
<keyword evidence="4" id="KW-0689">Ribosomal protein</keyword>
<dbReference type="EMBL" id="FOJG01000002">
    <property type="protein sequence ID" value="SEW51112.1"/>
    <property type="molecule type" value="Genomic_DNA"/>
</dbReference>
<evidence type="ECO:0000313" key="4">
    <source>
        <dbReference type="EMBL" id="SEW51112.1"/>
    </source>
</evidence>
<dbReference type="Gene3D" id="3.40.630.30">
    <property type="match status" value="1"/>
</dbReference>
<evidence type="ECO:0000313" key="5">
    <source>
        <dbReference type="Proteomes" id="UP000199310"/>
    </source>
</evidence>
<dbReference type="OrthoDB" id="7205533at2"/>
<dbReference type="CDD" id="cd04301">
    <property type="entry name" value="NAT_SF"/>
    <property type="match status" value="1"/>
</dbReference>
<dbReference type="Pfam" id="PF00583">
    <property type="entry name" value="Acetyltransf_1"/>
    <property type="match status" value="1"/>
</dbReference>
<protein>
    <submittedName>
        <fullName evidence="4">Ribosomal protein S18 acetylase RimI</fullName>
    </submittedName>
</protein>
<name>A0A1I0S6I5_9BACT</name>
<dbReference type="InterPro" id="IPR016181">
    <property type="entry name" value="Acyl_CoA_acyltransferase"/>
</dbReference>
<organism evidence="4 5">
    <name type="scientific">Chitinophaga arvensicola</name>
    <dbReference type="NCBI Taxonomy" id="29529"/>
    <lineage>
        <taxon>Bacteria</taxon>
        <taxon>Pseudomonadati</taxon>
        <taxon>Bacteroidota</taxon>
        <taxon>Chitinophagia</taxon>
        <taxon>Chitinophagales</taxon>
        <taxon>Chitinophagaceae</taxon>
        <taxon>Chitinophaga</taxon>
    </lineage>
</organism>
<sequence length="178" mass="20543">MNEILIVPAITAEVELLQQVARQTFQESFAADNTPENMKQYIQDNFSIQKLSAELSEPDSEFYFAMLKNQPVGYLKVNFRSAQSELYNSRAVELERIYVLKSHQGQKIGQQLFNQALQLAMEARAPFLWLGVWEHNTKAIAFYQKNGFVEFATHAFQLGTEKQTDLVMRLNLPLHKLQ</sequence>
<keyword evidence="1" id="KW-0808">Transferase</keyword>
<dbReference type="PANTHER" id="PTHR43877:SF2">
    <property type="entry name" value="AMINOALKYLPHOSPHONATE N-ACETYLTRANSFERASE-RELATED"/>
    <property type="match status" value="1"/>
</dbReference>